<keyword evidence="1" id="KW-0732">Signal</keyword>
<gene>
    <name evidence="2" type="ORF">CEE36_02900</name>
</gene>
<evidence type="ECO:0000313" key="3">
    <source>
        <dbReference type="Proteomes" id="UP000317778"/>
    </source>
</evidence>
<protein>
    <submittedName>
        <fullName evidence="2">Uncharacterized protein</fullName>
    </submittedName>
</protein>
<proteinExistence type="predicted"/>
<organism evidence="2 3">
    <name type="scientific">candidate division TA06 bacterium B3_TA06</name>
    <dbReference type="NCBI Taxonomy" id="2012487"/>
    <lineage>
        <taxon>Bacteria</taxon>
        <taxon>Bacteria division TA06</taxon>
    </lineage>
</organism>
<feature type="signal peptide" evidence="1">
    <location>
        <begin position="1"/>
        <end position="25"/>
    </location>
</feature>
<accession>A0A532V911</accession>
<dbReference type="Proteomes" id="UP000317778">
    <property type="component" value="Unassembled WGS sequence"/>
</dbReference>
<dbReference type="AlphaFoldDB" id="A0A532V911"/>
<name>A0A532V911_UNCT6</name>
<evidence type="ECO:0000313" key="2">
    <source>
        <dbReference type="EMBL" id="TKJ43648.1"/>
    </source>
</evidence>
<sequence>MSNSKKLLIAALAVIFLAGATPLAAQLAGVWAGTGEGCCSPPGTTIYPWQTWKGEIPNSQDVFSGKWWDADSNRGTFHGKIIISSVTEAYCEGIWNLDDPSGASIIGGDFKMTFYILEGTCEGTWISIWPTALPATMRGWKVEP</sequence>
<dbReference type="EMBL" id="NJBO01000003">
    <property type="protein sequence ID" value="TKJ43648.1"/>
    <property type="molecule type" value="Genomic_DNA"/>
</dbReference>
<evidence type="ECO:0000256" key="1">
    <source>
        <dbReference type="SAM" id="SignalP"/>
    </source>
</evidence>
<feature type="chain" id="PRO_5021762242" evidence="1">
    <location>
        <begin position="26"/>
        <end position="144"/>
    </location>
</feature>
<comment type="caution">
    <text evidence="2">The sequence shown here is derived from an EMBL/GenBank/DDBJ whole genome shotgun (WGS) entry which is preliminary data.</text>
</comment>
<reference evidence="2 3" key="1">
    <citation type="submission" date="2017-06" db="EMBL/GenBank/DDBJ databases">
        <title>Novel microbial phyla capable of carbon fixation and sulfur reduction in deep-sea sediments.</title>
        <authorList>
            <person name="Huang J."/>
            <person name="Baker B."/>
            <person name="Wang Y."/>
        </authorList>
    </citation>
    <scope>NUCLEOTIDE SEQUENCE [LARGE SCALE GENOMIC DNA]</scope>
    <source>
        <strain evidence="2">B3_TA06</strain>
    </source>
</reference>